<accession>A0A7R8WS97</accession>
<dbReference type="EMBL" id="OB685800">
    <property type="protein sequence ID" value="CAD7237213.1"/>
    <property type="molecule type" value="Genomic_DNA"/>
</dbReference>
<proteinExistence type="predicted"/>
<protein>
    <submittedName>
        <fullName evidence="1">Uncharacterized protein</fullName>
    </submittedName>
</protein>
<dbReference type="SUPFAM" id="SSF51197">
    <property type="entry name" value="Clavaminate synthase-like"/>
    <property type="match status" value="1"/>
</dbReference>
<gene>
    <name evidence="1" type="ORF">CTOB1V02_LOCUS15028</name>
</gene>
<evidence type="ECO:0000313" key="1">
    <source>
        <dbReference type="EMBL" id="CAD7237213.1"/>
    </source>
</evidence>
<sequence length="145" mass="16589">MLKNPSTASFLVYFSLLRIMEDPLTIVCEGFDDLDKLTLDPRLLKAAVALLGLKSEADLRMSQSHIWAKYGRKKKLGGSGDNQDQRIHMDYPNHFLTHPPEWYMPETVAMIAYFDDHFDCCGQTALVSREGDEDPAYSWPYVKMP</sequence>
<reference evidence="1" key="1">
    <citation type="submission" date="2020-11" db="EMBL/GenBank/DDBJ databases">
        <authorList>
            <person name="Tran Van P."/>
        </authorList>
    </citation>
    <scope>NUCLEOTIDE SEQUENCE</scope>
</reference>
<dbReference type="AlphaFoldDB" id="A0A7R8WS97"/>
<name>A0A7R8WS97_9CRUS</name>
<organism evidence="1">
    <name type="scientific">Cyprideis torosa</name>
    <dbReference type="NCBI Taxonomy" id="163714"/>
    <lineage>
        <taxon>Eukaryota</taxon>
        <taxon>Metazoa</taxon>
        <taxon>Ecdysozoa</taxon>
        <taxon>Arthropoda</taxon>
        <taxon>Crustacea</taxon>
        <taxon>Oligostraca</taxon>
        <taxon>Ostracoda</taxon>
        <taxon>Podocopa</taxon>
        <taxon>Podocopida</taxon>
        <taxon>Cytherocopina</taxon>
        <taxon>Cytheroidea</taxon>
        <taxon>Cytherideidae</taxon>
        <taxon>Cyprideis</taxon>
    </lineage>
</organism>
<dbReference type="OrthoDB" id="6332559at2759"/>
<feature type="non-terminal residue" evidence="1">
    <location>
        <position position="1"/>
    </location>
</feature>